<dbReference type="EMBL" id="JAUCMX010000024">
    <property type="protein sequence ID" value="KAK3512190.1"/>
    <property type="molecule type" value="Genomic_DNA"/>
</dbReference>
<feature type="compositionally biased region" description="Basic residues" evidence="2">
    <location>
        <begin position="678"/>
        <end position="687"/>
    </location>
</feature>
<keyword evidence="5" id="KW-1185">Reference proteome</keyword>
<feature type="domain" description="RFX-type winged-helix" evidence="3">
    <location>
        <begin position="359"/>
        <end position="437"/>
    </location>
</feature>
<dbReference type="Pfam" id="PF02257">
    <property type="entry name" value="RFX_DNA_binding"/>
    <property type="match status" value="1"/>
</dbReference>
<dbReference type="PANTHER" id="PTHR12619">
    <property type="entry name" value="RFX TRANSCRIPTION FACTOR FAMILY"/>
    <property type="match status" value="1"/>
</dbReference>
<name>A0AAE0UMW4_9TELE</name>
<reference evidence="4" key="1">
    <citation type="submission" date="2023-06" db="EMBL/GenBank/DDBJ databases">
        <title>Male Hemibagrus guttatus genome.</title>
        <authorList>
            <person name="Bian C."/>
        </authorList>
    </citation>
    <scope>NUCLEOTIDE SEQUENCE</scope>
    <source>
        <strain evidence="4">Male_cb2023</strain>
        <tissue evidence="4">Muscle</tissue>
    </source>
</reference>
<dbReference type="GO" id="GO:0000978">
    <property type="term" value="F:RNA polymerase II cis-regulatory region sequence-specific DNA binding"/>
    <property type="evidence" value="ECO:0007669"/>
    <property type="project" value="TreeGrafter"/>
</dbReference>
<dbReference type="Gene3D" id="1.10.10.10">
    <property type="entry name" value="Winged helix-like DNA-binding domain superfamily/Winged helix DNA-binding domain"/>
    <property type="match status" value="1"/>
</dbReference>
<dbReference type="InterPro" id="IPR039779">
    <property type="entry name" value="RFX-like"/>
</dbReference>
<proteinExistence type="predicted"/>
<protein>
    <recommendedName>
        <fullName evidence="3">RFX-type winged-helix domain-containing protein</fullName>
    </recommendedName>
</protein>
<dbReference type="Gene3D" id="3.30.70.1820">
    <property type="entry name" value="L1 transposable element, RRM domain"/>
    <property type="match status" value="1"/>
</dbReference>
<organism evidence="4 5">
    <name type="scientific">Hemibagrus guttatus</name>
    <dbReference type="NCBI Taxonomy" id="175788"/>
    <lineage>
        <taxon>Eukaryota</taxon>
        <taxon>Metazoa</taxon>
        <taxon>Chordata</taxon>
        <taxon>Craniata</taxon>
        <taxon>Vertebrata</taxon>
        <taxon>Euteleostomi</taxon>
        <taxon>Actinopterygii</taxon>
        <taxon>Neopterygii</taxon>
        <taxon>Teleostei</taxon>
        <taxon>Ostariophysi</taxon>
        <taxon>Siluriformes</taxon>
        <taxon>Bagridae</taxon>
        <taxon>Hemibagrus</taxon>
    </lineage>
</organism>
<dbReference type="FunFam" id="3.30.70.1820:FF:000004">
    <property type="entry name" value="Uncharacterized protein"/>
    <property type="match status" value="1"/>
</dbReference>
<feature type="region of interest" description="Disordered" evidence="2">
    <location>
        <begin position="519"/>
        <end position="573"/>
    </location>
</feature>
<dbReference type="Pfam" id="PF18326">
    <property type="entry name" value="RFX5_N"/>
    <property type="match status" value="1"/>
</dbReference>
<sequence>ESREQVEENLERWSFAMERRGMKVSGSKTEYMCVNEREGSGTVRLQGEEVKKVQEFKYLGSTVQSNGECGKEQDGEVERCEEDAVSKILGKIEKLHEPLSDMSSKMDLLTRRVGGEKQRVSELEDALERTLDRLEDLEHGRLFSRDIRVVGLKEGTEGPEPVKFFETWVPDVLGMRVRNDRVELERARRTGPQRRADGEPRAVLVRFHNYRDKRAVLEAARDKGTVRVSGRKVSFRDFSFAVQKKRAVSTEARKQLREAVFKHSFLYPAQINVLNPPGGGDVYLHPVKVEAALDSDTHEQEPGTEDKTVQSKVDTILRDVQQFTDNDKLYLYLQLPSGPSAGEKSSDSNSVNTADQLHTCNWIRSHLEEHADTCLPKQDVYETYRKHCENLQQRPLSAANFGKIIRDIFPNIKALVLSFFLDRLGVTYCYSGIRRKTVLNMPLLPNLDLKNDPSELTELVQTYKQEVTEAACELICDWAQKILKRSFDTVVEIARFLVQEHIVNPRCSQAELVTSASLAGGPAKPHKVIKKNPTTSRGSTAEEESTGQDTKRDESEQAASVKHLPNDKSAKAPEVLRYGGREMQVEALVKKLPQLRPRGSIPEKPLLSVPAFTPNDSSSVQVTLPITVATLSSQQRGPSNPPTLMILPPSVTVSTATPVTTASKRASDSSAVGPGPPLKRKRGRPRKQRPEETVAAQNVSPNQNLNLNPNQNLSLNPVVLNRGVIQKALSSSSSSSLQVTETVLQCKTEEPESQPIMLLQEPGRAMVIQRAPMSRENHPVSQHLPPPTVHEDRGLVEITLTPIDHLVTADDSVCSVPKSSPGEGEDL</sequence>
<dbReference type="InterPro" id="IPR036390">
    <property type="entry name" value="WH_DNA-bd_sf"/>
</dbReference>
<dbReference type="Proteomes" id="UP001274896">
    <property type="component" value="Unassembled WGS sequence"/>
</dbReference>
<evidence type="ECO:0000313" key="5">
    <source>
        <dbReference type="Proteomes" id="UP001274896"/>
    </source>
</evidence>
<dbReference type="Gene3D" id="6.10.140.1290">
    <property type="match status" value="1"/>
</dbReference>
<keyword evidence="1" id="KW-0238">DNA-binding</keyword>
<evidence type="ECO:0000259" key="3">
    <source>
        <dbReference type="PROSITE" id="PS51526"/>
    </source>
</evidence>
<dbReference type="PROSITE" id="PS51526">
    <property type="entry name" value="RFX_DBD"/>
    <property type="match status" value="1"/>
</dbReference>
<feature type="non-terminal residue" evidence="4">
    <location>
        <position position="827"/>
    </location>
</feature>
<dbReference type="GO" id="GO:0000981">
    <property type="term" value="F:DNA-binding transcription factor activity, RNA polymerase II-specific"/>
    <property type="evidence" value="ECO:0007669"/>
    <property type="project" value="TreeGrafter"/>
</dbReference>
<dbReference type="InterPro" id="IPR003150">
    <property type="entry name" value="DNA-bd_RFX"/>
</dbReference>
<comment type="caution">
    <text evidence="4">The sequence shown here is derived from an EMBL/GenBank/DDBJ whole genome shotgun (WGS) entry which is preliminary data.</text>
</comment>
<accession>A0AAE0UMW4</accession>
<dbReference type="AlphaFoldDB" id="A0AAE0UMW4"/>
<evidence type="ECO:0000256" key="1">
    <source>
        <dbReference type="ARBA" id="ARBA00023125"/>
    </source>
</evidence>
<evidence type="ECO:0000313" key="4">
    <source>
        <dbReference type="EMBL" id="KAK3512190.1"/>
    </source>
</evidence>
<dbReference type="InterPro" id="IPR036388">
    <property type="entry name" value="WH-like_DNA-bd_sf"/>
</dbReference>
<gene>
    <name evidence="4" type="ORF">QTP70_033940</name>
</gene>
<dbReference type="SUPFAM" id="SSF46785">
    <property type="entry name" value="Winged helix' DNA-binding domain"/>
    <property type="match status" value="1"/>
</dbReference>
<evidence type="ECO:0000256" key="2">
    <source>
        <dbReference type="SAM" id="MobiDB-lite"/>
    </source>
</evidence>
<dbReference type="FunFam" id="1.10.10.10:FF:000422">
    <property type="entry name" value="DNA-binding protein RFX7"/>
    <property type="match status" value="1"/>
</dbReference>
<feature type="region of interest" description="Disordered" evidence="2">
    <location>
        <begin position="658"/>
        <end position="696"/>
    </location>
</feature>
<dbReference type="PANTHER" id="PTHR12619:SF18">
    <property type="entry name" value="DNA-BINDING PROTEIN RFX5"/>
    <property type="match status" value="1"/>
</dbReference>